<dbReference type="NCBIfam" id="TIGR01104">
    <property type="entry name" value="V_PPase"/>
    <property type="match status" value="1"/>
</dbReference>
<keyword evidence="2 9" id="KW-0813">Transport</keyword>
<reference evidence="10 11" key="1">
    <citation type="journal article" date="2016" name="Nat. Commun.">
        <title>Thousands of microbial genomes shed light on interconnected biogeochemical processes in an aquifer system.</title>
        <authorList>
            <person name="Anantharaman K."/>
            <person name="Brown C.T."/>
            <person name="Hug L.A."/>
            <person name="Sharon I."/>
            <person name="Castelle C.J."/>
            <person name="Probst A.J."/>
            <person name="Thomas B.C."/>
            <person name="Singh A."/>
            <person name="Wilkins M.J."/>
            <person name="Karaoz U."/>
            <person name="Brodie E.L."/>
            <person name="Williams K.H."/>
            <person name="Hubbard S.S."/>
            <person name="Banfield J.F."/>
        </authorList>
    </citation>
    <scope>NUCLEOTIDE SEQUENCE [LARGE SCALE GENOMIC DNA]</scope>
</reference>
<comment type="catalytic activity">
    <reaction evidence="9">
        <text>diphosphate + H2O + H(+)(in) = 2 phosphate + 2 H(+)(out)</text>
        <dbReference type="Rhea" id="RHEA:13973"/>
        <dbReference type="ChEBI" id="CHEBI:15377"/>
        <dbReference type="ChEBI" id="CHEBI:15378"/>
        <dbReference type="ChEBI" id="CHEBI:33019"/>
        <dbReference type="ChEBI" id="CHEBI:43474"/>
        <dbReference type="EC" id="7.1.3.1"/>
    </reaction>
</comment>
<protein>
    <recommendedName>
        <fullName evidence="9">K(+)-insensitive pyrophosphate-energized proton pump</fullName>
        <ecNumber evidence="9">7.1.3.1</ecNumber>
    </recommendedName>
    <alternativeName>
        <fullName evidence="9">Membrane-bound proton-translocating pyrophosphatase</fullName>
    </alternativeName>
    <alternativeName>
        <fullName evidence="9">Pyrophosphate-energized inorganic pyrophosphatase</fullName>
        <shortName evidence="9">H(+)-PPase</shortName>
    </alternativeName>
</protein>
<dbReference type="Pfam" id="PF03030">
    <property type="entry name" value="H_PPase"/>
    <property type="match status" value="1"/>
</dbReference>
<keyword evidence="8 9" id="KW-0472">Membrane</keyword>
<feature type="transmembrane region" description="Helical" evidence="9">
    <location>
        <begin position="262"/>
        <end position="281"/>
    </location>
</feature>
<dbReference type="HAMAP" id="MF_01129">
    <property type="entry name" value="PPase_energized_pump"/>
    <property type="match status" value="1"/>
</dbReference>
<keyword evidence="5 9" id="KW-1278">Translocase</keyword>
<comment type="similarity">
    <text evidence="9">Belongs to the H(+)-translocating pyrophosphatase (TC 3.A.10) family. K(+)-insensitive subfamily.</text>
</comment>
<keyword evidence="9" id="KW-0375">Hydrogen ion transport</keyword>
<dbReference type="PANTHER" id="PTHR31998">
    <property type="entry name" value="K(+)-INSENSITIVE PYROPHOSPHATE-ENERGIZED PROTON PUMP"/>
    <property type="match status" value="1"/>
</dbReference>
<comment type="subunit">
    <text evidence="9">Homodimer.</text>
</comment>
<dbReference type="AlphaFoldDB" id="A0A1F8CR11"/>
<keyword evidence="3 9" id="KW-0812">Transmembrane</keyword>
<feature type="transmembrane region" description="Helical" evidence="9">
    <location>
        <begin position="400"/>
        <end position="419"/>
    </location>
</feature>
<evidence type="ECO:0000256" key="8">
    <source>
        <dbReference type="ARBA" id="ARBA00023136"/>
    </source>
</evidence>
<evidence type="ECO:0000256" key="3">
    <source>
        <dbReference type="ARBA" id="ARBA00022692"/>
    </source>
</evidence>
<feature type="transmembrane region" description="Helical" evidence="9">
    <location>
        <begin position="61"/>
        <end position="77"/>
    </location>
</feature>
<comment type="cofactor">
    <cofactor evidence="9">
        <name>Mg(2+)</name>
        <dbReference type="ChEBI" id="CHEBI:18420"/>
    </cofactor>
</comment>
<keyword evidence="4 9" id="KW-0460">Magnesium</keyword>
<dbReference type="InterPro" id="IPR004131">
    <property type="entry name" value="PPase-energised_H-pump"/>
</dbReference>
<feature type="transmembrane region" description="Helical" evidence="9">
    <location>
        <begin position="364"/>
        <end position="394"/>
    </location>
</feature>
<dbReference type="Proteomes" id="UP000178999">
    <property type="component" value="Unassembled WGS sequence"/>
</dbReference>
<keyword evidence="7 9" id="KW-0406">Ion transport</keyword>
<dbReference type="EC" id="7.1.3.1" evidence="9"/>
<dbReference type="GO" id="GO:0000287">
    <property type="term" value="F:magnesium ion binding"/>
    <property type="evidence" value="ECO:0007669"/>
    <property type="project" value="UniProtKB-UniRule"/>
</dbReference>
<evidence type="ECO:0000256" key="5">
    <source>
        <dbReference type="ARBA" id="ARBA00022967"/>
    </source>
</evidence>
<gene>
    <name evidence="9" type="primary">hppA</name>
    <name evidence="10" type="ORF">A2382_04105</name>
</gene>
<evidence type="ECO:0000256" key="1">
    <source>
        <dbReference type="ARBA" id="ARBA00004127"/>
    </source>
</evidence>
<evidence type="ECO:0000256" key="6">
    <source>
        <dbReference type="ARBA" id="ARBA00022989"/>
    </source>
</evidence>
<evidence type="ECO:0000256" key="2">
    <source>
        <dbReference type="ARBA" id="ARBA00022448"/>
    </source>
</evidence>
<feature type="transmembrane region" description="Helical" evidence="9">
    <location>
        <begin position="588"/>
        <end position="608"/>
    </location>
</feature>
<dbReference type="EMBL" id="MGHY01000030">
    <property type="protein sequence ID" value="OGM78722.1"/>
    <property type="molecule type" value="Genomic_DNA"/>
</dbReference>
<dbReference type="NCBIfam" id="NF001960">
    <property type="entry name" value="PRK00733.3-5"/>
    <property type="match status" value="1"/>
</dbReference>
<comment type="caution">
    <text evidence="9">Lacks conserved residue(s) required for the propagation of feature annotation.</text>
</comment>
<name>A0A1F8CR11_9BACT</name>
<feature type="transmembrane region" description="Helical" evidence="9">
    <location>
        <begin position="559"/>
        <end position="582"/>
    </location>
</feature>
<organism evidence="10 11">
    <name type="scientific">Candidatus Woesebacteria bacterium RIFOXYB1_FULL_38_16</name>
    <dbReference type="NCBI Taxonomy" id="1802538"/>
    <lineage>
        <taxon>Bacteria</taxon>
        <taxon>Candidatus Woeseibacteriota</taxon>
    </lineage>
</organism>
<feature type="transmembrane region" description="Helical" evidence="9">
    <location>
        <begin position="89"/>
        <end position="110"/>
    </location>
</feature>
<sequence>MESLLATNTFLSLVLFSAISGILISVYLAFVVLKHDSGTDDMKEIGQAIQTGANAYLKRQFMTITPLVVLITAFLYFTSNDKSLALGRAVAFVLGSGFSALIGTFGMNIATRTNTKVTQIAKKGFGEALDLAFKAGATTGMLTVGLGLLGATVIYWIYGEHATEVLLGFGFGGSLLALFMRVGGGIYTKAADVGADLVGKIEKGIPEDDPRNAAVIADQVGDNVGDCAGMAADLFESYEVTLVSAMILGVATYGLPGVLFPLAVRALGVGTSILGIFSVNAKGKSEISEGMRAILRAFIIAAGASIIGFFWLSNLIAHDSRLAIATTVGIVLSIIIFWLTEYATGDHAPVKDIAKQSQTGPATVILSGLVSGFSSTVWAVLAIGVTILISFMLFPDPLMAAYGVSLAGMGMLTTTGLIVSMDSFGPIADNAQGIAELTAMKGKVNTYLARLDSIGNTTKATTKGFAIASAVVAAVSLFESFLTDSGLTAINIAHPEVFVGFMIGGAIPFLFSSLTIKAVSDSTFAVINEVRRQFREMPGIMKGTQKPDYARVVDLTTKAALGSLTSPALVAIITPVLVGYLLGVEALGGFLAGLILTGQLLAVFMSNTGGAWDNAKKMIEAGLYGGKGSESHKAAVVGDTVGDPLKDTSGPAINPLIKVINLVALLVAPMIIATTTLTLTHWIVLIGAALVMGYSVYKALQPSDVSYN</sequence>
<dbReference type="PIRSF" id="PIRSF001265">
    <property type="entry name" value="H+-PPase"/>
    <property type="match status" value="1"/>
</dbReference>
<feature type="transmembrane region" description="Helical" evidence="9">
    <location>
        <begin position="12"/>
        <end position="33"/>
    </location>
</feature>
<feature type="site" description="Determinant of potassium independence" evidence="9">
    <location>
        <position position="459"/>
    </location>
</feature>
<dbReference type="STRING" id="1802538.A2382_04105"/>
<feature type="transmembrane region" description="Helical" evidence="9">
    <location>
        <begin position="164"/>
        <end position="182"/>
    </location>
</feature>
<feature type="transmembrane region" description="Helical" evidence="9">
    <location>
        <begin position="322"/>
        <end position="343"/>
    </location>
</feature>
<evidence type="ECO:0000256" key="7">
    <source>
        <dbReference type="ARBA" id="ARBA00023065"/>
    </source>
</evidence>
<evidence type="ECO:0000313" key="11">
    <source>
        <dbReference type="Proteomes" id="UP000178999"/>
    </source>
</evidence>
<dbReference type="GO" id="GO:0004427">
    <property type="term" value="F:inorganic diphosphate phosphatase activity"/>
    <property type="evidence" value="ECO:0007669"/>
    <property type="project" value="UniProtKB-UniRule"/>
</dbReference>
<comment type="caution">
    <text evidence="10">The sequence shown here is derived from an EMBL/GenBank/DDBJ whole genome shotgun (WGS) entry which is preliminary data.</text>
</comment>
<evidence type="ECO:0000256" key="4">
    <source>
        <dbReference type="ARBA" id="ARBA00022842"/>
    </source>
</evidence>
<feature type="transmembrane region" description="Helical" evidence="9">
    <location>
        <begin position="460"/>
        <end position="478"/>
    </location>
</feature>
<dbReference type="GO" id="GO:0009678">
    <property type="term" value="F:diphosphate hydrolysis-driven proton transmembrane transporter activity"/>
    <property type="evidence" value="ECO:0007669"/>
    <property type="project" value="UniProtKB-UniRule"/>
</dbReference>
<comment type="function">
    <text evidence="9">Proton pump that utilizes the energy of pyrophosphate hydrolysis as the driving force for proton movement across the membrane. Generates a proton motive force.</text>
</comment>
<feature type="transmembrane region" description="Helical" evidence="9">
    <location>
        <begin position="131"/>
        <end position="158"/>
    </location>
</feature>
<dbReference type="GO" id="GO:0012505">
    <property type="term" value="C:endomembrane system"/>
    <property type="evidence" value="ECO:0007669"/>
    <property type="project" value="UniProtKB-SubCell"/>
</dbReference>
<evidence type="ECO:0000256" key="9">
    <source>
        <dbReference type="HAMAP-Rule" id="MF_01129"/>
    </source>
</evidence>
<keyword evidence="6 9" id="KW-1133">Transmembrane helix</keyword>
<evidence type="ECO:0000313" key="10">
    <source>
        <dbReference type="EMBL" id="OGM78722.1"/>
    </source>
</evidence>
<proteinExistence type="inferred from homology"/>
<accession>A0A1F8CR11</accession>
<comment type="subcellular location">
    <subcellularLocation>
        <location evidence="9">Cell membrane</location>
        <topology evidence="9">Multi-pass membrane protein</topology>
    </subcellularLocation>
    <subcellularLocation>
        <location evidence="1">Endomembrane system</location>
        <topology evidence="1">Multi-pass membrane protein</topology>
    </subcellularLocation>
</comment>
<feature type="transmembrane region" description="Helical" evidence="9">
    <location>
        <begin position="656"/>
        <end position="673"/>
    </location>
</feature>
<feature type="transmembrane region" description="Helical" evidence="9">
    <location>
        <begin position="498"/>
        <end position="516"/>
    </location>
</feature>
<dbReference type="GO" id="GO:0005886">
    <property type="term" value="C:plasma membrane"/>
    <property type="evidence" value="ECO:0007669"/>
    <property type="project" value="UniProtKB-SubCell"/>
</dbReference>
<keyword evidence="9" id="KW-1003">Cell membrane</keyword>
<feature type="transmembrane region" description="Helical" evidence="9">
    <location>
        <begin position="293"/>
        <end position="316"/>
    </location>
</feature>